<dbReference type="RefSeq" id="WP_177158789.1">
    <property type="nucleotide sequence ID" value="NZ_JABCJE010000012.1"/>
</dbReference>
<gene>
    <name evidence="3" type="ORF">HJ536_17930</name>
</gene>
<evidence type="ECO:0000256" key="2">
    <source>
        <dbReference type="ARBA" id="ARBA00022803"/>
    </source>
</evidence>
<name>A0A850QE94_9RHOB</name>
<dbReference type="InterPro" id="IPR019734">
    <property type="entry name" value="TPR_rpt"/>
</dbReference>
<dbReference type="Proteomes" id="UP000592216">
    <property type="component" value="Unassembled WGS sequence"/>
</dbReference>
<sequence length="814" mass="89170">MTRLLLVISLLFTLTACDSSEERAEEHFRNAMSLLEAGDPDRALIELRNVLKLNTSHTEARRLYADTVIERGQLEEGLAQYLRLAEQTPEDGAANRTVTQMLLANGDYEGAAPYVAKAKAALPDDPNVSAMSAAITYQLAVQGKDAKGVHDALEQAKAVLQADPGQFYARQTVMADLIENGAWTALLDQADAGLAIDQHSLPLHRARLMALERLGDLSGIETSLQTMTQLFPEEESLGVKLVNWYTRQGRTDDAEAWLAKQVGQSPDARQTLITYIRGTRGIAPALAALDEALNAQPMPEDVARDSLTFAAMRAALRYENGERDQAINELRTLIEDAPESESKDRARMALATILDDQDQHEEAQSLVSATLTHDPSQVEALRLQASWMIAADETGDAILLLRKALDQAPDNAQVLATLSQAYEREGSRDLMSDVLMRAVEAANYEPSLTLRMVNVLKAQGQLHAAEELTIDALRRQNTDLALIGTLAEIHIAMEDWGRVTQDIQRLRSLDAPAATSLANELEGQQLALRRKTAELMQFVEANLGADSNGTAMVVRSLILNDQINEATDFARKAYDANPEDPVAIFLYATTLGHQKQDAKAIALFRKLVTNDPTQRDSWMAIYNLLQRDGQMDQGLAVLDEALTHLPDDAGLLWIRASHMQTSGDIDQAIVLYEDLYQKNSDAEMIANNLASLLSTARTDEDSLNRAYIIARRLQNSAIPAYQDTYGWIAYRRGELTDAVAHLDTAASALSFDPTVQYHAGMAYIATNQPEKARKVLLQAADLLAQAPEAMPDLANMVNDALGGLAVPEQASAGN</sequence>
<dbReference type="Pfam" id="PF13174">
    <property type="entry name" value="TPR_6"/>
    <property type="match status" value="1"/>
</dbReference>
<evidence type="ECO:0000313" key="3">
    <source>
        <dbReference type="EMBL" id="NVO25240.1"/>
    </source>
</evidence>
<dbReference type="Pfam" id="PF13432">
    <property type="entry name" value="TPR_16"/>
    <property type="match status" value="2"/>
</dbReference>
<organism evidence="3 4">
    <name type="scientific">Donghicola mangrovi</name>
    <dbReference type="NCBI Taxonomy" id="2729614"/>
    <lineage>
        <taxon>Bacteria</taxon>
        <taxon>Pseudomonadati</taxon>
        <taxon>Pseudomonadota</taxon>
        <taxon>Alphaproteobacteria</taxon>
        <taxon>Rhodobacterales</taxon>
        <taxon>Roseobacteraceae</taxon>
        <taxon>Donghicola</taxon>
    </lineage>
</organism>
<proteinExistence type="predicted"/>
<dbReference type="Gene3D" id="1.25.40.10">
    <property type="entry name" value="Tetratricopeptide repeat domain"/>
    <property type="match status" value="3"/>
</dbReference>
<dbReference type="PANTHER" id="PTHR45586">
    <property type="entry name" value="TPR REPEAT-CONTAINING PROTEIN PA4667"/>
    <property type="match status" value="1"/>
</dbReference>
<dbReference type="EMBL" id="JABCJE010000012">
    <property type="protein sequence ID" value="NVO25240.1"/>
    <property type="molecule type" value="Genomic_DNA"/>
</dbReference>
<comment type="caution">
    <text evidence="3">The sequence shown here is derived from an EMBL/GenBank/DDBJ whole genome shotgun (WGS) entry which is preliminary data.</text>
</comment>
<keyword evidence="2" id="KW-0802">TPR repeat</keyword>
<evidence type="ECO:0000313" key="4">
    <source>
        <dbReference type="Proteomes" id="UP000592216"/>
    </source>
</evidence>
<dbReference type="SMART" id="SM00028">
    <property type="entry name" value="TPR"/>
    <property type="match status" value="6"/>
</dbReference>
<reference evidence="3 4" key="1">
    <citation type="submission" date="2020-04" db="EMBL/GenBank/DDBJ databases">
        <title>Donghicola sp., a member of the Rhodobacteraceae family isolated from mangrove forest in Thailand.</title>
        <authorList>
            <person name="Charoenyingcharoen P."/>
            <person name="Yukphan P."/>
        </authorList>
    </citation>
    <scope>NUCLEOTIDE SEQUENCE [LARGE SCALE GENOMIC DNA]</scope>
    <source>
        <strain evidence="3 4">B5-SW-15</strain>
    </source>
</reference>
<dbReference type="Pfam" id="PF14559">
    <property type="entry name" value="TPR_19"/>
    <property type="match status" value="1"/>
</dbReference>
<protein>
    <submittedName>
        <fullName evidence="3">Tetratricopeptide repeat protein</fullName>
    </submittedName>
</protein>
<dbReference type="AlphaFoldDB" id="A0A850QE94"/>
<dbReference type="PANTHER" id="PTHR45586:SF1">
    <property type="entry name" value="LIPOPOLYSACCHARIDE ASSEMBLY PROTEIN B"/>
    <property type="match status" value="1"/>
</dbReference>
<dbReference type="SUPFAM" id="SSF48452">
    <property type="entry name" value="TPR-like"/>
    <property type="match status" value="3"/>
</dbReference>
<accession>A0A850QE94</accession>
<dbReference type="InterPro" id="IPR051012">
    <property type="entry name" value="CellSynth/LPSAsmb/PSIAsmb"/>
</dbReference>
<evidence type="ECO:0000256" key="1">
    <source>
        <dbReference type="ARBA" id="ARBA00022737"/>
    </source>
</evidence>
<keyword evidence="1" id="KW-0677">Repeat</keyword>
<dbReference type="PROSITE" id="PS51257">
    <property type="entry name" value="PROKAR_LIPOPROTEIN"/>
    <property type="match status" value="1"/>
</dbReference>
<dbReference type="InterPro" id="IPR011990">
    <property type="entry name" value="TPR-like_helical_dom_sf"/>
</dbReference>